<feature type="transmembrane region" description="Helical" evidence="1">
    <location>
        <begin position="89"/>
        <end position="110"/>
    </location>
</feature>
<dbReference type="HOGENOM" id="CLU_1522025_0_0_6"/>
<accession>N9T1V3</accession>
<protein>
    <submittedName>
        <fullName evidence="2">Uncharacterized protein</fullName>
    </submittedName>
</protein>
<keyword evidence="1" id="KW-1133">Transmembrane helix</keyword>
<reference evidence="2 3" key="1">
    <citation type="submission" date="2013-02" db="EMBL/GenBank/DDBJ databases">
        <title>The Genome Sequence of Acinetobacter sp. CIP 70.18.</title>
        <authorList>
            <consortium name="The Broad Institute Genome Sequencing Platform"/>
            <consortium name="The Broad Institute Genome Sequencing Center for Infectious Disease"/>
            <person name="Cerqueira G."/>
            <person name="Feldgarden M."/>
            <person name="Courvalin P."/>
            <person name="Perichon B."/>
            <person name="Grillot-Courvalin C."/>
            <person name="Clermont D."/>
            <person name="Rocha E."/>
            <person name="Yoon E.-J."/>
            <person name="Nemec A."/>
            <person name="Walker B."/>
            <person name="Young S.K."/>
            <person name="Zeng Q."/>
            <person name="Gargeya S."/>
            <person name="Fitzgerald M."/>
            <person name="Haas B."/>
            <person name="Abouelleil A."/>
            <person name="Alvarado L."/>
            <person name="Arachchi H.M."/>
            <person name="Berlin A.M."/>
            <person name="Chapman S.B."/>
            <person name="Dewar J."/>
            <person name="Goldberg J."/>
            <person name="Griggs A."/>
            <person name="Gujja S."/>
            <person name="Hansen M."/>
            <person name="Howarth C."/>
            <person name="Imamovic A."/>
            <person name="Larimer J."/>
            <person name="McCowan C."/>
            <person name="Murphy C."/>
            <person name="Neiman D."/>
            <person name="Pearson M."/>
            <person name="Priest M."/>
            <person name="Roberts A."/>
            <person name="Saif S."/>
            <person name="Shea T."/>
            <person name="Sisk P."/>
            <person name="Sykes S."/>
            <person name="Wortman J."/>
            <person name="Nusbaum C."/>
            <person name="Birren B."/>
        </authorList>
    </citation>
    <scope>NUCLEOTIDE SEQUENCE [LARGE SCALE GENOMIC DNA]</scope>
    <source>
        <strain evidence="2 3">CIP 70.18</strain>
    </source>
</reference>
<dbReference type="Proteomes" id="UP000013084">
    <property type="component" value="Unassembled WGS sequence"/>
</dbReference>
<feature type="transmembrane region" description="Helical" evidence="1">
    <location>
        <begin position="7"/>
        <end position="23"/>
    </location>
</feature>
<evidence type="ECO:0000313" key="3">
    <source>
        <dbReference type="Proteomes" id="UP000013084"/>
    </source>
</evidence>
<feature type="transmembrane region" description="Helical" evidence="1">
    <location>
        <begin position="29"/>
        <end position="48"/>
    </location>
</feature>
<evidence type="ECO:0000256" key="1">
    <source>
        <dbReference type="SAM" id="Phobius"/>
    </source>
</evidence>
<dbReference type="RefSeq" id="WP_005203117.1">
    <property type="nucleotide sequence ID" value="NZ_KB850072.1"/>
</dbReference>
<organism evidence="2 3">
    <name type="scientific">Acinetobacter higginsii</name>
    <dbReference type="NCBI Taxonomy" id="70347"/>
    <lineage>
        <taxon>Bacteria</taxon>
        <taxon>Pseudomonadati</taxon>
        <taxon>Pseudomonadota</taxon>
        <taxon>Gammaproteobacteria</taxon>
        <taxon>Moraxellales</taxon>
        <taxon>Moraxellaceae</taxon>
        <taxon>Acinetobacter</taxon>
    </lineage>
</organism>
<comment type="caution">
    <text evidence="2">The sequence shown here is derived from an EMBL/GenBank/DDBJ whole genome shotgun (WGS) entry which is preliminary data.</text>
</comment>
<feature type="transmembrane region" description="Helical" evidence="1">
    <location>
        <begin position="116"/>
        <end position="140"/>
    </location>
</feature>
<dbReference type="OrthoDB" id="9256113at2"/>
<dbReference type="EMBL" id="APRN01000036">
    <property type="protein sequence ID" value="ENX57662.1"/>
    <property type="molecule type" value="Genomic_DNA"/>
</dbReference>
<proteinExistence type="predicted"/>
<evidence type="ECO:0000313" key="2">
    <source>
        <dbReference type="EMBL" id="ENX57662.1"/>
    </source>
</evidence>
<keyword evidence="3" id="KW-1185">Reference proteome</keyword>
<keyword evidence="1" id="KW-0472">Membrane</keyword>
<name>N9T1V3_9GAMM</name>
<keyword evidence="1" id="KW-0812">Transmembrane</keyword>
<sequence>MTVTTKIRIICAIILLFNLWLIGKYNISGITTLILTVGLVCFVEYFIIRNIPLEKLSKKELNRKLKRKTKIMIIKDIQSIQNCSKNIKYCYIIAAGLIYIPLFVSGSFTTELFPSLSLLLFGTLILGAIFHAILFLYIYFKYHNKVKNSYQHYLDFNKNKEMLINTIRTIDTKNKV</sequence>
<dbReference type="AlphaFoldDB" id="N9T1V3"/>
<gene>
    <name evidence="2" type="ORF">F902_02059</name>
</gene>